<feature type="domain" description="Motility protein B-like N-terminal" evidence="4">
    <location>
        <begin position="7"/>
        <end position="45"/>
    </location>
</feature>
<evidence type="ECO:0000256" key="2">
    <source>
        <dbReference type="ARBA" id="ARBA00023136"/>
    </source>
</evidence>
<organism evidence="5">
    <name type="scientific">marine sediment metagenome</name>
    <dbReference type="NCBI Taxonomy" id="412755"/>
    <lineage>
        <taxon>unclassified sequences</taxon>
        <taxon>metagenomes</taxon>
        <taxon>ecological metagenomes</taxon>
    </lineage>
</organism>
<comment type="caution">
    <text evidence="5">The sequence shown here is derived from an EMBL/GenBank/DDBJ whole genome shotgun (WGS) entry which is preliminary data.</text>
</comment>
<gene>
    <name evidence="5" type="ORF">LCGC14_2770920</name>
</gene>
<dbReference type="EMBL" id="LAZR01051199">
    <property type="protein sequence ID" value="KKK85677.1"/>
    <property type="molecule type" value="Genomic_DNA"/>
</dbReference>
<proteinExistence type="predicted"/>
<dbReference type="AlphaFoldDB" id="A0A0F8YW48"/>
<reference evidence="5" key="1">
    <citation type="journal article" date="2015" name="Nature">
        <title>Complex archaea that bridge the gap between prokaryotes and eukaryotes.</title>
        <authorList>
            <person name="Spang A."/>
            <person name="Saw J.H."/>
            <person name="Jorgensen S.L."/>
            <person name="Zaremba-Niedzwiedzka K."/>
            <person name="Martijn J."/>
            <person name="Lind A.E."/>
            <person name="van Eijk R."/>
            <person name="Schleper C."/>
            <person name="Guy L."/>
            <person name="Ettema T.J."/>
        </authorList>
    </citation>
    <scope>NUCLEOTIDE SEQUENCE</scope>
</reference>
<accession>A0A0F8YW48</accession>
<keyword evidence="3" id="KW-0812">Transmembrane</keyword>
<dbReference type="GO" id="GO:0016020">
    <property type="term" value="C:membrane"/>
    <property type="evidence" value="ECO:0007669"/>
    <property type="project" value="UniProtKB-SubCell"/>
</dbReference>
<feature type="non-terminal residue" evidence="5">
    <location>
        <position position="102"/>
    </location>
</feature>
<comment type="subcellular location">
    <subcellularLocation>
        <location evidence="1">Membrane</location>
    </subcellularLocation>
</comment>
<evidence type="ECO:0000259" key="4">
    <source>
        <dbReference type="Pfam" id="PF13677"/>
    </source>
</evidence>
<sequence>MEDGDKPDPNAWLLTYGDLITLLMTFFVLILSFSTINIERLTAVLNFDEGAGDNIVSADLRESGLLDDKIVNREKLRIEKDERPSPLNDLDLISEEVVVFIT</sequence>
<protein>
    <recommendedName>
        <fullName evidence="4">Motility protein B-like N-terminal domain-containing protein</fullName>
    </recommendedName>
</protein>
<evidence type="ECO:0000256" key="1">
    <source>
        <dbReference type="ARBA" id="ARBA00004370"/>
    </source>
</evidence>
<keyword evidence="2 3" id="KW-0472">Membrane</keyword>
<keyword evidence="3" id="KW-1133">Transmembrane helix</keyword>
<evidence type="ECO:0000313" key="5">
    <source>
        <dbReference type="EMBL" id="KKK85677.1"/>
    </source>
</evidence>
<feature type="transmembrane region" description="Helical" evidence="3">
    <location>
        <begin position="12"/>
        <end position="33"/>
    </location>
</feature>
<name>A0A0F8YW48_9ZZZZ</name>
<dbReference type="InterPro" id="IPR025713">
    <property type="entry name" value="MotB-like_N_dom"/>
</dbReference>
<evidence type="ECO:0000256" key="3">
    <source>
        <dbReference type="SAM" id="Phobius"/>
    </source>
</evidence>
<dbReference type="Pfam" id="PF13677">
    <property type="entry name" value="MotB_plug"/>
    <property type="match status" value="1"/>
</dbReference>